<feature type="compositionally biased region" description="Polar residues" evidence="1">
    <location>
        <begin position="1"/>
        <end position="16"/>
    </location>
</feature>
<gene>
    <name evidence="2" type="ORF">STEHIDRAFT_163417</name>
</gene>
<dbReference type="EMBL" id="JH687401">
    <property type="protein sequence ID" value="EIM79863.1"/>
    <property type="molecule type" value="Genomic_DNA"/>
</dbReference>
<feature type="compositionally biased region" description="Pro residues" evidence="1">
    <location>
        <begin position="61"/>
        <end position="71"/>
    </location>
</feature>
<proteinExistence type="predicted"/>
<name>R7RYH1_STEHR</name>
<dbReference type="Proteomes" id="UP000053927">
    <property type="component" value="Unassembled WGS sequence"/>
</dbReference>
<feature type="compositionally biased region" description="Polar residues" evidence="1">
    <location>
        <begin position="121"/>
        <end position="130"/>
    </location>
</feature>
<keyword evidence="3" id="KW-1185">Reference proteome</keyword>
<dbReference type="KEGG" id="shs:STEHIDRAFT_163417"/>
<reference evidence="3" key="1">
    <citation type="journal article" date="2012" name="Science">
        <title>The Paleozoic origin of enzymatic lignin decomposition reconstructed from 31 fungal genomes.</title>
        <authorList>
            <person name="Floudas D."/>
            <person name="Binder M."/>
            <person name="Riley R."/>
            <person name="Barry K."/>
            <person name="Blanchette R.A."/>
            <person name="Henrissat B."/>
            <person name="Martinez A.T."/>
            <person name="Otillar R."/>
            <person name="Spatafora J.W."/>
            <person name="Yadav J.S."/>
            <person name="Aerts A."/>
            <person name="Benoit I."/>
            <person name="Boyd A."/>
            <person name="Carlson A."/>
            <person name="Copeland A."/>
            <person name="Coutinho P.M."/>
            <person name="de Vries R.P."/>
            <person name="Ferreira P."/>
            <person name="Findley K."/>
            <person name="Foster B."/>
            <person name="Gaskell J."/>
            <person name="Glotzer D."/>
            <person name="Gorecki P."/>
            <person name="Heitman J."/>
            <person name="Hesse C."/>
            <person name="Hori C."/>
            <person name="Igarashi K."/>
            <person name="Jurgens J.A."/>
            <person name="Kallen N."/>
            <person name="Kersten P."/>
            <person name="Kohler A."/>
            <person name="Kuees U."/>
            <person name="Kumar T.K.A."/>
            <person name="Kuo A."/>
            <person name="LaButti K."/>
            <person name="Larrondo L.F."/>
            <person name="Lindquist E."/>
            <person name="Ling A."/>
            <person name="Lombard V."/>
            <person name="Lucas S."/>
            <person name="Lundell T."/>
            <person name="Martin R."/>
            <person name="McLaughlin D.J."/>
            <person name="Morgenstern I."/>
            <person name="Morin E."/>
            <person name="Murat C."/>
            <person name="Nagy L.G."/>
            <person name="Nolan M."/>
            <person name="Ohm R.A."/>
            <person name="Patyshakuliyeva A."/>
            <person name="Rokas A."/>
            <person name="Ruiz-Duenas F.J."/>
            <person name="Sabat G."/>
            <person name="Salamov A."/>
            <person name="Samejima M."/>
            <person name="Schmutz J."/>
            <person name="Slot J.C."/>
            <person name="St John F."/>
            <person name="Stenlid J."/>
            <person name="Sun H."/>
            <person name="Sun S."/>
            <person name="Syed K."/>
            <person name="Tsang A."/>
            <person name="Wiebenga A."/>
            <person name="Young D."/>
            <person name="Pisabarro A."/>
            <person name="Eastwood D.C."/>
            <person name="Martin F."/>
            <person name="Cullen D."/>
            <person name="Grigoriev I.V."/>
            <person name="Hibbett D.S."/>
        </authorList>
    </citation>
    <scope>NUCLEOTIDE SEQUENCE [LARGE SCALE GENOMIC DNA]</scope>
    <source>
        <strain evidence="3">FP-91666</strain>
    </source>
</reference>
<dbReference type="AlphaFoldDB" id="R7RYH1"/>
<evidence type="ECO:0000256" key="1">
    <source>
        <dbReference type="SAM" id="MobiDB-lite"/>
    </source>
</evidence>
<protein>
    <submittedName>
        <fullName evidence="2">Uncharacterized protein</fullName>
    </submittedName>
</protein>
<feature type="compositionally biased region" description="Low complexity" evidence="1">
    <location>
        <begin position="72"/>
        <end position="91"/>
    </location>
</feature>
<organism evidence="2 3">
    <name type="scientific">Stereum hirsutum (strain FP-91666)</name>
    <name type="common">White-rot fungus</name>
    <dbReference type="NCBI Taxonomy" id="721885"/>
    <lineage>
        <taxon>Eukaryota</taxon>
        <taxon>Fungi</taxon>
        <taxon>Dikarya</taxon>
        <taxon>Basidiomycota</taxon>
        <taxon>Agaricomycotina</taxon>
        <taxon>Agaricomycetes</taxon>
        <taxon>Russulales</taxon>
        <taxon>Stereaceae</taxon>
        <taxon>Stereum</taxon>
    </lineage>
</organism>
<accession>R7RYH1</accession>
<sequence>MDLSSPSRSEETTLVDSESDYDGSYDASIPSSPEPDDDLPDRPHAVINTFRATLPYRSPSPLTPLPSPPLKPYRSPSPLALLSSTSLDLSRPPSPLTPLPSATLAPPRSPSPLHLNHLPYSRTNPSQGPTINPFNTINRLTTQSRPGIHITFDPPRNGMRNMNVAEWRPVSFLDSLDPDGEPLSRCPPTPNPNPHPGYFLYRARSSPCPVHVGHYIINRLTAFYRIRRDMYRERLDRLRPLDLLSEEERRDLELLLPCNLCSFTGNLDLPM</sequence>
<evidence type="ECO:0000313" key="3">
    <source>
        <dbReference type="Proteomes" id="UP000053927"/>
    </source>
</evidence>
<dbReference type="RefSeq" id="XP_007311152.1">
    <property type="nucleotide sequence ID" value="XM_007311090.1"/>
</dbReference>
<evidence type="ECO:0000313" key="2">
    <source>
        <dbReference type="EMBL" id="EIM79863.1"/>
    </source>
</evidence>
<dbReference type="GeneID" id="18802334"/>
<feature type="region of interest" description="Disordered" evidence="1">
    <location>
        <begin position="1"/>
        <end position="130"/>
    </location>
</feature>